<keyword evidence="6" id="KW-1185">Reference proteome</keyword>
<feature type="binding site" evidence="3">
    <location>
        <begin position="29"/>
        <end position="36"/>
    </location>
    <ligand>
        <name>GTP</name>
        <dbReference type="ChEBI" id="CHEBI:37565"/>
    </ligand>
</feature>
<feature type="binding site" evidence="4">
    <location>
        <position position="53"/>
    </location>
    <ligand>
        <name>Mg(2+)</name>
        <dbReference type="ChEBI" id="CHEBI:18420"/>
    </ligand>
</feature>
<reference evidence="5 6" key="1">
    <citation type="submission" date="2016-05" db="EMBL/GenBank/DDBJ databases">
        <title>Genome sequencing reveals origins of a unique bacterial endosymbiosis in the earliest lineages of terrestrial Fungi.</title>
        <authorList>
            <consortium name="DOE Joint Genome Institute"/>
            <person name="Uehling J."/>
            <person name="Gryganskyi A."/>
            <person name="Hameed K."/>
            <person name="Tschaplinski T."/>
            <person name="Misztal P."/>
            <person name="Wu S."/>
            <person name="Desiro A."/>
            <person name="Vande Pol N."/>
            <person name="Du Z.-Y."/>
            <person name="Zienkiewicz A."/>
            <person name="Zienkiewicz K."/>
            <person name="Morin E."/>
            <person name="Tisserant E."/>
            <person name="Splivallo R."/>
            <person name="Hainaut M."/>
            <person name="Henrissat B."/>
            <person name="Ohm R."/>
            <person name="Kuo A."/>
            <person name="Yan J."/>
            <person name="Lipzen A."/>
            <person name="Nolan M."/>
            <person name="Labutti K."/>
            <person name="Barry K."/>
            <person name="Goldstein A."/>
            <person name="Labbe J."/>
            <person name="Schadt C."/>
            <person name="Tuskan G."/>
            <person name="Grigoriev I."/>
            <person name="Martin F."/>
            <person name="Vilgalys R."/>
            <person name="Bonito G."/>
        </authorList>
    </citation>
    <scope>NUCLEOTIDE SEQUENCE [LARGE SCALE GENOMIC DNA]</scope>
    <source>
        <strain evidence="5 6">AG-77</strain>
    </source>
</reference>
<dbReference type="AlphaFoldDB" id="A0A197KE07"/>
<dbReference type="STRING" id="1314771.A0A197KE07"/>
<proteinExistence type="predicted"/>
<dbReference type="SMART" id="SM00177">
    <property type="entry name" value="ARF"/>
    <property type="match status" value="1"/>
</dbReference>
<dbReference type="Proteomes" id="UP000078512">
    <property type="component" value="Unassembled WGS sequence"/>
</dbReference>
<gene>
    <name evidence="5" type="ORF">K457DRAFT_132429</name>
</gene>
<accession>A0A197KE07</accession>
<dbReference type="SUPFAM" id="SSF52540">
    <property type="entry name" value="P-loop containing nucleoside triphosphate hydrolases"/>
    <property type="match status" value="1"/>
</dbReference>
<dbReference type="Pfam" id="PF00025">
    <property type="entry name" value="Arf"/>
    <property type="match status" value="1"/>
</dbReference>
<evidence type="ECO:0000256" key="2">
    <source>
        <dbReference type="ARBA" id="ARBA00023134"/>
    </source>
</evidence>
<dbReference type="GO" id="GO:0003924">
    <property type="term" value="F:GTPase activity"/>
    <property type="evidence" value="ECO:0007669"/>
    <property type="project" value="InterPro"/>
</dbReference>
<name>A0A197KE07_9FUNG</name>
<feature type="binding site" evidence="3">
    <location>
        <begin position="143"/>
        <end position="146"/>
    </location>
    <ligand>
        <name>GTP</name>
        <dbReference type="ChEBI" id="CHEBI:37565"/>
    </ligand>
</feature>
<evidence type="ECO:0000313" key="6">
    <source>
        <dbReference type="Proteomes" id="UP000078512"/>
    </source>
</evidence>
<keyword evidence="5" id="KW-0378">Hydrolase</keyword>
<protein>
    <submittedName>
        <fullName evidence="5">p-loop containing nucleoside triphosphate hydrolase protein</fullName>
    </submittedName>
</protein>
<dbReference type="InterPro" id="IPR006689">
    <property type="entry name" value="Small_GTPase_ARF/SAR"/>
</dbReference>
<evidence type="ECO:0000256" key="3">
    <source>
        <dbReference type="PIRSR" id="PIRSR606689-1"/>
    </source>
</evidence>
<dbReference type="GO" id="GO:0046872">
    <property type="term" value="F:metal ion binding"/>
    <property type="evidence" value="ECO:0007669"/>
    <property type="project" value="UniProtKB-KW"/>
</dbReference>
<sequence>MGAATSLPNPLSQQQSHDATSPPYYIMMGLSGAGKTAILDRLKLGFYIAHHPSIFENIETIDYMSKRGQRVFNLWDITERGGRGLRVYESCRTLYQQDPQGIIFVVDSADHSHLSMELAAERLSTVLREVEDLTLLPLLVLANKQDSRYAMTVADVKDMLGLEELPQE</sequence>
<dbReference type="EMBL" id="KV442013">
    <property type="protein sequence ID" value="OAQ35740.1"/>
    <property type="molecule type" value="Genomic_DNA"/>
</dbReference>
<dbReference type="InterPro" id="IPR024156">
    <property type="entry name" value="Small_GTPase_ARF"/>
</dbReference>
<dbReference type="OrthoDB" id="414781at2759"/>
<evidence type="ECO:0000256" key="4">
    <source>
        <dbReference type="PIRSR" id="PIRSR606689-2"/>
    </source>
</evidence>
<feature type="binding site" evidence="3">
    <location>
        <position position="81"/>
    </location>
    <ligand>
        <name>GTP</name>
        <dbReference type="ChEBI" id="CHEBI:37565"/>
    </ligand>
</feature>
<dbReference type="InterPro" id="IPR027417">
    <property type="entry name" value="P-loop_NTPase"/>
</dbReference>
<dbReference type="PROSITE" id="PS51417">
    <property type="entry name" value="ARF"/>
    <property type="match status" value="1"/>
</dbReference>
<evidence type="ECO:0000313" key="5">
    <source>
        <dbReference type="EMBL" id="OAQ35740.1"/>
    </source>
</evidence>
<feature type="binding site" evidence="4">
    <location>
        <position position="36"/>
    </location>
    <ligand>
        <name>Mg(2+)</name>
        <dbReference type="ChEBI" id="CHEBI:18420"/>
    </ligand>
</feature>
<keyword evidence="4" id="KW-0479">Metal-binding</keyword>
<dbReference type="PANTHER" id="PTHR11711">
    <property type="entry name" value="ADP RIBOSYLATION FACTOR-RELATED"/>
    <property type="match status" value="1"/>
</dbReference>
<keyword evidence="2 3" id="KW-0342">GTP-binding</keyword>
<dbReference type="GO" id="GO:0005525">
    <property type="term" value="F:GTP binding"/>
    <property type="evidence" value="ECO:0007669"/>
    <property type="project" value="UniProtKB-KW"/>
</dbReference>
<keyword evidence="4" id="KW-0460">Magnesium</keyword>
<evidence type="ECO:0000256" key="1">
    <source>
        <dbReference type="ARBA" id="ARBA00022741"/>
    </source>
</evidence>
<dbReference type="Gene3D" id="3.40.50.300">
    <property type="entry name" value="P-loop containing nucleotide triphosphate hydrolases"/>
    <property type="match status" value="1"/>
</dbReference>
<keyword evidence="1 3" id="KW-0547">Nucleotide-binding</keyword>
<organism evidence="5 6">
    <name type="scientific">Linnemannia elongata AG-77</name>
    <dbReference type="NCBI Taxonomy" id="1314771"/>
    <lineage>
        <taxon>Eukaryota</taxon>
        <taxon>Fungi</taxon>
        <taxon>Fungi incertae sedis</taxon>
        <taxon>Mucoromycota</taxon>
        <taxon>Mortierellomycotina</taxon>
        <taxon>Mortierellomycetes</taxon>
        <taxon>Mortierellales</taxon>
        <taxon>Mortierellaceae</taxon>
        <taxon>Linnemannia</taxon>
    </lineage>
</organism>